<feature type="transmembrane region" description="Helical" evidence="1">
    <location>
        <begin position="7"/>
        <end position="26"/>
    </location>
</feature>
<dbReference type="EMBL" id="NRHC01000043">
    <property type="protein sequence ID" value="RIY32878.1"/>
    <property type="molecule type" value="Genomic_DNA"/>
</dbReference>
<keyword evidence="3" id="KW-1185">Reference proteome</keyword>
<sequence>MSKKLKTILTSTFITVTLSIGSYFVYKHFEKSKPKTFINPIYSREQLGELYGKDLSKVKEKFIFTKSSDLKLFISDYLDYNKLRDRIDLNFIDVSQIKDLNHVFSGEFDVIEKDKFKEEDFKNLNVVQIDSNYSVCKSPFSYNIDISRWDTRNVTTLGYTFACSLVDFNISNWNTSNVTNMHGAFMLAINFNSDISNWNTERVTSLNSTFAGAKSFAGDLSKWNVSNVEDLNYTFFQAREFNSDLSNWDVSNVTNMRFTFALAEKFTSDLSKWKVSNVRSFFATFAWAYNFYSDLSQWNVSNAVILNYMFAFTHFSTNLNDWNLSSVKYAQGTFLNSEFRESDFVTWKNKVPSLYSKLRLFEE</sequence>
<evidence type="ECO:0000256" key="1">
    <source>
        <dbReference type="SAM" id="Phobius"/>
    </source>
</evidence>
<comment type="caution">
    <text evidence="2">The sequence shown here is derived from an EMBL/GenBank/DDBJ whole genome shotgun (WGS) entry which is preliminary data.</text>
</comment>
<evidence type="ECO:0000313" key="3">
    <source>
        <dbReference type="Proteomes" id="UP000265691"/>
    </source>
</evidence>
<dbReference type="NCBIfam" id="TIGR02167">
    <property type="entry name" value="Liste_lipo_26"/>
    <property type="match status" value="4"/>
</dbReference>
<keyword evidence="1" id="KW-0812">Transmembrane</keyword>
<protein>
    <recommendedName>
        <fullName evidence="4">BspA family leucine-rich repeat surface protein</fullName>
    </recommendedName>
</protein>
<name>A0A3A1Y6N7_9GAMM</name>
<accession>A0A3A1Y6N7</accession>
<dbReference type="InterPro" id="IPR011889">
    <property type="entry name" value="Liste_lipo_26"/>
</dbReference>
<evidence type="ECO:0000313" key="2">
    <source>
        <dbReference type="EMBL" id="RIY32878.1"/>
    </source>
</evidence>
<reference evidence="2 3" key="1">
    <citation type="submission" date="2017-08" db="EMBL/GenBank/DDBJ databases">
        <title>Reclassification of Bisgaard taxon 37 and 44.</title>
        <authorList>
            <person name="Christensen H."/>
        </authorList>
    </citation>
    <scope>NUCLEOTIDE SEQUENCE [LARGE SCALE GENOMIC DNA]</scope>
    <source>
        <strain evidence="2 3">B96_3</strain>
    </source>
</reference>
<gene>
    <name evidence="2" type="ORF">CKF54_04080</name>
</gene>
<organism evidence="2 3">
    <name type="scientific">Psittacicella hinzii</name>
    <dbReference type="NCBI Taxonomy" id="2028575"/>
    <lineage>
        <taxon>Bacteria</taxon>
        <taxon>Pseudomonadati</taxon>
        <taxon>Pseudomonadota</taxon>
        <taxon>Gammaproteobacteria</taxon>
        <taxon>Pasteurellales</taxon>
        <taxon>Psittacicellaceae</taxon>
        <taxon>Psittacicella</taxon>
    </lineage>
</organism>
<keyword evidence="1" id="KW-0472">Membrane</keyword>
<dbReference type="Pfam" id="PF03382">
    <property type="entry name" value="DUF285"/>
    <property type="match status" value="2"/>
</dbReference>
<proteinExistence type="predicted"/>
<keyword evidence="1" id="KW-1133">Transmembrane helix</keyword>
<evidence type="ECO:0008006" key="4">
    <source>
        <dbReference type="Google" id="ProtNLM"/>
    </source>
</evidence>
<dbReference type="AlphaFoldDB" id="A0A3A1Y6N7"/>
<dbReference type="Proteomes" id="UP000265691">
    <property type="component" value="Unassembled WGS sequence"/>
</dbReference>
<dbReference type="OrthoDB" id="7056509at2"/>
<dbReference type="InterPro" id="IPR005046">
    <property type="entry name" value="DUF285"/>
</dbReference>